<dbReference type="Proteomes" id="UP000789920">
    <property type="component" value="Unassembled WGS sequence"/>
</dbReference>
<name>A0ACA9PXE8_9GLOM</name>
<comment type="caution">
    <text evidence="1">The sequence shown here is derived from an EMBL/GenBank/DDBJ whole genome shotgun (WGS) entry which is preliminary data.</text>
</comment>
<dbReference type="EMBL" id="CAJVQC010025037">
    <property type="protein sequence ID" value="CAG8728630.1"/>
    <property type="molecule type" value="Genomic_DNA"/>
</dbReference>
<organism evidence="1 2">
    <name type="scientific">Racocetra persica</name>
    <dbReference type="NCBI Taxonomy" id="160502"/>
    <lineage>
        <taxon>Eukaryota</taxon>
        <taxon>Fungi</taxon>
        <taxon>Fungi incertae sedis</taxon>
        <taxon>Mucoromycota</taxon>
        <taxon>Glomeromycotina</taxon>
        <taxon>Glomeromycetes</taxon>
        <taxon>Diversisporales</taxon>
        <taxon>Gigasporaceae</taxon>
        <taxon>Racocetra</taxon>
    </lineage>
</organism>
<evidence type="ECO:0000313" key="2">
    <source>
        <dbReference type="Proteomes" id="UP000789920"/>
    </source>
</evidence>
<gene>
    <name evidence="1" type="ORF">RPERSI_LOCUS11941</name>
</gene>
<accession>A0ACA9PXE8</accession>
<feature type="non-terminal residue" evidence="1">
    <location>
        <position position="1"/>
    </location>
</feature>
<protein>
    <submittedName>
        <fullName evidence="1">671_t:CDS:1</fullName>
    </submittedName>
</protein>
<sequence length="69" mass="7788">LVNDYPLEIGLYLVASGASCDAIDAMHKAGITVCYKTVENYRKKVVAAHLENIRKYFAEKEPIYTLLRP</sequence>
<evidence type="ECO:0000313" key="1">
    <source>
        <dbReference type="EMBL" id="CAG8728630.1"/>
    </source>
</evidence>
<proteinExistence type="predicted"/>
<reference evidence="1" key="1">
    <citation type="submission" date="2021-06" db="EMBL/GenBank/DDBJ databases">
        <authorList>
            <person name="Kallberg Y."/>
            <person name="Tangrot J."/>
            <person name="Rosling A."/>
        </authorList>
    </citation>
    <scope>NUCLEOTIDE SEQUENCE</scope>
    <source>
        <strain evidence="1">MA461A</strain>
    </source>
</reference>
<keyword evidence="2" id="KW-1185">Reference proteome</keyword>